<dbReference type="SUPFAM" id="SSF56112">
    <property type="entry name" value="Protein kinase-like (PK-like)"/>
    <property type="match status" value="1"/>
</dbReference>
<dbReference type="SUPFAM" id="SSF52172">
    <property type="entry name" value="CheY-like"/>
    <property type="match status" value="1"/>
</dbReference>
<evidence type="ECO:0000313" key="9">
    <source>
        <dbReference type="EMBL" id="GEN06628.1"/>
    </source>
</evidence>
<organism evidence="9 12">
    <name type="scientific">Myxococcus fulvus</name>
    <dbReference type="NCBI Taxonomy" id="33"/>
    <lineage>
        <taxon>Bacteria</taxon>
        <taxon>Pseudomonadati</taxon>
        <taxon>Myxococcota</taxon>
        <taxon>Myxococcia</taxon>
        <taxon>Myxococcales</taxon>
        <taxon>Cystobacterineae</taxon>
        <taxon>Myxococcaceae</taxon>
        <taxon>Myxococcus</taxon>
    </lineage>
</organism>
<dbReference type="Gene3D" id="3.30.200.20">
    <property type="entry name" value="Phosphorylase Kinase, domain 1"/>
    <property type="match status" value="1"/>
</dbReference>
<evidence type="ECO:0000313" key="11">
    <source>
        <dbReference type="Proteomes" id="UP000183760"/>
    </source>
</evidence>
<dbReference type="SMART" id="SM00448">
    <property type="entry name" value="REC"/>
    <property type="match status" value="1"/>
</dbReference>
<evidence type="ECO:0000313" key="10">
    <source>
        <dbReference type="EMBL" id="SEU07474.1"/>
    </source>
</evidence>
<gene>
    <name evidence="9" type="ORF">MFU01_16650</name>
    <name evidence="10" type="ORF">SAMN05443572_104738</name>
</gene>
<dbReference type="InterPro" id="IPR011006">
    <property type="entry name" value="CheY-like_superfamily"/>
</dbReference>
<dbReference type="InterPro" id="IPR037257">
    <property type="entry name" value="T2SS_E_N_sf"/>
</dbReference>
<evidence type="ECO:0000259" key="7">
    <source>
        <dbReference type="PROSITE" id="PS50011"/>
    </source>
</evidence>
<protein>
    <submittedName>
        <fullName evidence="10">Serine/threonine protein kinase</fullName>
    </submittedName>
</protein>
<feature type="domain" description="Protein kinase" evidence="7">
    <location>
        <begin position="4"/>
        <end position="278"/>
    </location>
</feature>
<dbReference type="InterPro" id="IPR000719">
    <property type="entry name" value="Prot_kinase_dom"/>
</dbReference>
<dbReference type="OrthoDB" id="5478837at2"/>
<dbReference type="EMBL" id="FOIB01000004">
    <property type="protein sequence ID" value="SEU07474.1"/>
    <property type="molecule type" value="Genomic_DNA"/>
</dbReference>
<keyword evidence="10" id="KW-0723">Serine/threonine-protein kinase</keyword>
<comment type="caution">
    <text evidence="5">Lacks conserved residue(s) required for the propagation of feature annotation.</text>
</comment>
<reference evidence="10 11" key="1">
    <citation type="submission" date="2016-10" db="EMBL/GenBank/DDBJ databases">
        <authorList>
            <person name="Varghese N."/>
            <person name="Submissions S."/>
        </authorList>
    </citation>
    <scope>NUCLEOTIDE SEQUENCE [LARGE SCALE GENOMIC DNA]</scope>
    <source>
        <strain evidence="10 11">DSM 16525</strain>
    </source>
</reference>
<evidence type="ECO:0000313" key="12">
    <source>
        <dbReference type="Proteomes" id="UP000321514"/>
    </source>
</evidence>
<dbReference type="GO" id="GO:0004674">
    <property type="term" value="F:protein serine/threonine kinase activity"/>
    <property type="evidence" value="ECO:0007669"/>
    <property type="project" value="UniProtKB-KW"/>
</dbReference>
<dbReference type="PROSITE" id="PS50011">
    <property type="entry name" value="PROTEIN_KINASE_DOM"/>
    <property type="match status" value="1"/>
</dbReference>
<keyword evidence="3 10" id="KW-0418">Kinase</keyword>
<sequence length="991" mass="106141">MGTYRIVKKLAAGGMAEVYLGKVVGAEGFEKPVAVKRILPSFVQDTSFVELFLREAKLAVTLQHGNVLQVLDLGTSAGQYYMVMEFVDGENLSALIKAARKRQVPLGLREICFIAQQVADGLAYAHGRTDPSGAPLDIIHRDINPANVMVASNGGVKLADFGIAKVADEERQETQAGILKGKINYLSPEQVHGRPVNQRSDIFLLGLLLYEMLAGKRLFEGSTPQIIHALGSFDERTLEPLPGVPAPLWDLLLRALAANPDARCPAAREFSEAIQSFLFDHRLRVGAADIASLFARALPEWRSPLADLAGAPGEEIRLVDEDLARGRTPPPAPREARRPVAATLAPPTLRPVTPPPSGPQATSVVRQPAQLAEPATRLGSPPMLGTRVVRARQQLGAILLTRGMVTPHILNEALTIQRKRGGRLGQVLVHERWLEPDNLVLALSEQFGLPHITEQQLMTMPVPEELLRLVPRELCDRLCALPVGLKGRELLCAVLDPRDVEVTNNLKFKAGVVSVQGLFASEQAIRKAILRFYDNEMPKVRDRSPIELEEPAEAKERDTRVLQFAEQFTGRRVLDGQTLEGPKPVAPAEPVSRATPVKSDVRARMVLVVAEPSEPREAAVKLLLSQGLAAATSPAADAPRALALGGYDLVLVLEDTVAEPGALAQKLRAAHPKVEVRLLPSYSAALTGEGGPLAKLGEVQARLLDGVLSMLGGSGTLAPALTKLARRLATRMGAGRVEEVLVTTAASALALAARLEEPRRFALPSRARALALVGSTTPEVNELLVSVLPEGEDRAPPASRTAGALLCAARFVQEVQSAQAPPARAAQALQALRQDPRLPAPALEALTAELESTAQTDKAAFRVVVAETDGTNALTLQIRLMAEGMATVRARTRAEVEKALGAGAHAAVLADPLPDGDLHSLLQALRKAPATEDLPVFLIVDKDDPVVFTAGLEAGADDVIVRSASPEVLIAKLRRSIQQRQASKRGAKSAP</sequence>
<keyword evidence="1" id="KW-0808">Transferase</keyword>
<evidence type="ECO:0000256" key="1">
    <source>
        <dbReference type="ARBA" id="ARBA00022679"/>
    </source>
</evidence>
<feature type="region of interest" description="Disordered" evidence="6">
    <location>
        <begin position="323"/>
        <end position="362"/>
    </location>
</feature>
<accession>A0A511SZP8</accession>
<keyword evidence="11" id="KW-1185">Reference proteome</keyword>
<dbReference type="Gene3D" id="3.30.300.160">
    <property type="entry name" value="Type II secretion system, protein E, N-terminal domain"/>
    <property type="match status" value="1"/>
</dbReference>
<proteinExistence type="predicted"/>
<dbReference type="Proteomes" id="UP000321514">
    <property type="component" value="Unassembled WGS sequence"/>
</dbReference>
<dbReference type="Gene3D" id="1.10.510.10">
    <property type="entry name" value="Transferase(Phosphotransferase) domain 1"/>
    <property type="match status" value="1"/>
</dbReference>
<dbReference type="RefSeq" id="WP_074954367.1">
    <property type="nucleotide sequence ID" value="NZ_BJXR01000017.1"/>
</dbReference>
<feature type="compositionally biased region" description="Pro residues" evidence="6">
    <location>
        <begin position="348"/>
        <end position="358"/>
    </location>
</feature>
<evidence type="ECO:0000256" key="5">
    <source>
        <dbReference type="PROSITE-ProRule" id="PRU00169"/>
    </source>
</evidence>
<dbReference type="SUPFAM" id="SSF160246">
    <property type="entry name" value="EspE N-terminal domain-like"/>
    <property type="match status" value="1"/>
</dbReference>
<dbReference type="GO" id="GO:0000160">
    <property type="term" value="P:phosphorelay signal transduction system"/>
    <property type="evidence" value="ECO:0007669"/>
    <property type="project" value="InterPro"/>
</dbReference>
<evidence type="ECO:0000256" key="3">
    <source>
        <dbReference type="ARBA" id="ARBA00022777"/>
    </source>
</evidence>
<evidence type="ECO:0000259" key="8">
    <source>
        <dbReference type="PROSITE" id="PS50110"/>
    </source>
</evidence>
<comment type="caution">
    <text evidence="9">The sequence shown here is derived from an EMBL/GenBank/DDBJ whole genome shotgun (WGS) entry which is preliminary data.</text>
</comment>
<dbReference type="InterPro" id="IPR001789">
    <property type="entry name" value="Sig_transdc_resp-reg_receiver"/>
</dbReference>
<dbReference type="InterPro" id="IPR007831">
    <property type="entry name" value="T2SS_GspE_N"/>
</dbReference>
<dbReference type="GO" id="GO:0005524">
    <property type="term" value="F:ATP binding"/>
    <property type="evidence" value="ECO:0007669"/>
    <property type="project" value="UniProtKB-KW"/>
</dbReference>
<keyword evidence="2" id="KW-0547">Nucleotide-binding</keyword>
<dbReference type="PROSITE" id="PS50110">
    <property type="entry name" value="RESPONSE_REGULATORY"/>
    <property type="match status" value="1"/>
</dbReference>
<dbReference type="CDD" id="cd14014">
    <property type="entry name" value="STKc_PknB_like"/>
    <property type="match status" value="1"/>
</dbReference>
<dbReference type="InterPro" id="IPR011009">
    <property type="entry name" value="Kinase-like_dom_sf"/>
</dbReference>
<reference evidence="9 12" key="2">
    <citation type="submission" date="2019-07" db="EMBL/GenBank/DDBJ databases">
        <title>Whole genome shotgun sequence of Myxococcus fulvus NBRC 100333.</title>
        <authorList>
            <person name="Hosoyama A."/>
            <person name="Uohara A."/>
            <person name="Ohji S."/>
            <person name="Ichikawa N."/>
        </authorList>
    </citation>
    <scope>NUCLEOTIDE SEQUENCE [LARGE SCALE GENOMIC DNA]</scope>
    <source>
        <strain evidence="9 12">NBRC 100333</strain>
    </source>
</reference>
<dbReference type="Gene3D" id="3.40.50.2300">
    <property type="match status" value="1"/>
</dbReference>
<feature type="domain" description="Response regulatory" evidence="8">
    <location>
        <begin position="862"/>
        <end position="977"/>
    </location>
</feature>
<evidence type="ECO:0000256" key="4">
    <source>
        <dbReference type="ARBA" id="ARBA00022840"/>
    </source>
</evidence>
<evidence type="ECO:0000256" key="6">
    <source>
        <dbReference type="SAM" id="MobiDB-lite"/>
    </source>
</evidence>
<dbReference type="Pfam" id="PF00069">
    <property type="entry name" value="Pkinase"/>
    <property type="match status" value="1"/>
</dbReference>
<keyword evidence="4" id="KW-0067">ATP-binding</keyword>
<evidence type="ECO:0000256" key="2">
    <source>
        <dbReference type="ARBA" id="ARBA00022741"/>
    </source>
</evidence>
<dbReference type="PANTHER" id="PTHR43289:SF6">
    <property type="entry name" value="SERINE_THREONINE-PROTEIN KINASE NEKL-3"/>
    <property type="match status" value="1"/>
</dbReference>
<dbReference type="Proteomes" id="UP000183760">
    <property type="component" value="Unassembled WGS sequence"/>
</dbReference>
<dbReference type="EMBL" id="BJXR01000017">
    <property type="protein sequence ID" value="GEN06628.1"/>
    <property type="molecule type" value="Genomic_DNA"/>
</dbReference>
<dbReference type="PANTHER" id="PTHR43289">
    <property type="entry name" value="MITOGEN-ACTIVATED PROTEIN KINASE KINASE KINASE 20-RELATED"/>
    <property type="match status" value="1"/>
</dbReference>
<dbReference type="AlphaFoldDB" id="A0A511SZP8"/>
<name>A0A511SZP8_MYXFU</name>
<dbReference type="Pfam" id="PF05157">
    <property type="entry name" value="MshEN"/>
    <property type="match status" value="1"/>
</dbReference>